<name>A0A2S7K9U7_9PROT</name>
<evidence type="ECO:0000256" key="3">
    <source>
        <dbReference type="SAM" id="MobiDB-lite"/>
    </source>
</evidence>
<feature type="signal peptide" evidence="4">
    <location>
        <begin position="1"/>
        <end position="23"/>
    </location>
</feature>
<evidence type="ECO:0000259" key="5">
    <source>
        <dbReference type="Pfam" id="PF00675"/>
    </source>
</evidence>
<reference evidence="7 8" key="1">
    <citation type="submission" date="2017-12" db="EMBL/GenBank/DDBJ databases">
        <authorList>
            <person name="Hurst M.R.H."/>
        </authorList>
    </citation>
    <scope>NUCLEOTIDE SEQUENCE [LARGE SCALE GENOMIC DNA]</scope>
    <source>
        <strain evidence="7 8">SY-3-19</strain>
    </source>
</reference>
<organism evidence="7 8">
    <name type="scientific">Hyphococcus luteus</name>
    <dbReference type="NCBI Taxonomy" id="2058213"/>
    <lineage>
        <taxon>Bacteria</taxon>
        <taxon>Pseudomonadati</taxon>
        <taxon>Pseudomonadota</taxon>
        <taxon>Alphaproteobacteria</taxon>
        <taxon>Parvularculales</taxon>
        <taxon>Parvularculaceae</taxon>
        <taxon>Hyphococcus</taxon>
    </lineage>
</organism>
<dbReference type="EMBL" id="PJCH01000003">
    <property type="protein sequence ID" value="PQA89290.1"/>
    <property type="molecule type" value="Genomic_DNA"/>
</dbReference>
<dbReference type="SUPFAM" id="SSF63411">
    <property type="entry name" value="LuxS/MPP-like metallohydrolase"/>
    <property type="match status" value="4"/>
</dbReference>
<dbReference type="InterPro" id="IPR011249">
    <property type="entry name" value="Metalloenz_LuxS/M16"/>
</dbReference>
<accession>A0A2S7K9U7</accession>
<evidence type="ECO:0000313" key="8">
    <source>
        <dbReference type="Proteomes" id="UP000239504"/>
    </source>
</evidence>
<keyword evidence="2" id="KW-0482">Metalloprotease</keyword>
<evidence type="ECO:0000256" key="4">
    <source>
        <dbReference type="SAM" id="SignalP"/>
    </source>
</evidence>
<dbReference type="PROSITE" id="PS51257">
    <property type="entry name" value="PROKAR_LIPOPROTEIN"/>
    <property type="match status" value="1"/>
</dbReference>
<dbReference type="InterPro" id="IPR007863">
    <property type="entry name" value="Peptidase_M16_C"/>
</dbReference>
<dbReference type="OrthoDB" id="9811314at2"/>
<comment type="caution">
    <text evidence="7">The sequence shown here is derived from an EMBL/GenBank/DDBJ whole genome shotgun (WGS) entry which is preliminary data.</text>
</comment>
<dbReference type="Gene3D" id="3.30.830.10">
    <property type="entry name" value="Metalloenzyme, LuxS/M16 peptidase-like"/>
    <property type="match status" value="4"/>
</dbReference>
<dbReference type="PANTHER" id="PTHR11851:SF49">
    <property type="entry name" value="MITOCHONDRIAL-PROCESSING PEPTIDASE SUBUNIT ALPHA"/>
    <property type="match status" value="1"/>
</dbReference>
<evidence type="ECO:0000259" key="6">
    <source>
        <dbReference type="Pfam" id="PF05193"/>
    </source>
</evidence>
<comment type="similarity">
    <text evidence="1">Belongs to the peptidase M16 family.</text>
</comment>
<feature type="chain" id="PRO_5015479258" evidence="4">
    <location>
        <begin position="24"/>
        <end position="977"/>
    </location>
</feature>
<keyword evidence="2" id="KW-0378">Hydrolase</keyword>
<sequence length="977" mass="107318">MKQTMLKLTKIALLAAASLAVLSACNNEQASTPKEAAAAAESAMTASKVDGVRFIEKVTRGEGDDFVIPYEKYALDNGLTVILHEDHSDPLVHVDVTYHVGSAREDIGKSGFAHFFEHMMFNGSENVADEEHFGLITEAGGTLNGTTNTDRTNYFETVPNNQLERMLWLEADRMGFLLPAVTQRKFEIQRATVKNERGQHIDNQPYGLVGEKLNEALYPEGHPYSWQTIGYMEDLDRVDVNDLKDFFLRWYGPNNAALTIGGDFDRDQALSWVAKYFGSIPRGPEVGEPEAPTFTINKNRYLSYEDNVALPLIVMSWPTTTLMDKDEAPLDVLMSIIGTGDTSLLYKNLVKNGLAVQAQAGHGCQELGCTFTVNALPNPSGGASLADLERIIRETFEEFEERGVSDADIDRFKMRIVAGKVFSLESVSGKVSQLAAYQTFFANPNLSTEDIARYETVTAEDVMAAYEKYLKGKPGVILSVLPKGKALAPAKPDNWTYTPRTLPEYQPLSENDLEFRMATDDFDRGEKPPVGPAPEIHTPPIWRDTTPNGIAVLGAENNETPTTALQLQIHIGQREEPLDKLGLTALTFAMLDEATTGASKEELSGRLQRLGSSVSIGAGDDYASLVVSTLTDNLSDTLDIAAAKLFSPAFKEDDFKRVKNQFLQAIAQKEKNPGALADDVRRLLIYGGDNAFANADMGTADTISAITLDDVKAFYEVKVRKARAQIVVVSDLPQTKLISEFSAFAQWKAGDAKRAEIHAFPALETDAIYLIDKPDAAQSEIRIARRAMLWDAAGEFYKANIMNFPLGGSFNSRINQNLREDKGYTYGARSGFGANDYAGAFTASAAVRANATGPALTEFFKELDAYRKDGATDEELAFAKNSIVQREALAYETPGKKIGFLSNMLTFDLEPDFVDDQRAALNAMILADVKFLARQYLDKDDMIVVIVGDRDLILNDLTGFGRRIIEIDASGAPMAAQ</sequence>
<dbReference type="PANTHER" id="PTHR11851">
    <property type="entry name" value="METALLOPROTEASE"/>
    <property type="match status" value="1"/>
</dbReference>
<feature type="domain" description="Peptidase M16 C-terminal" evidence="6">
    <location>
        <begin position="706"/>
        <end position="882"/>
    </location>
</feature>
<dbReference type="Proteomes" id="UP000239504">
    <property type="component" value="Unassembled WGS sequence"/>
</dbReference>
<keyword evidence="2" id="KW-0645">Protease</keyword>
<keyword evidence="8" id="KW-1185">Reference proteome</keyword>
<dbReference type="GO" id="GO:0046872">
    <property type="term" value="F:metal ion binding"/>
    <property type="evidence" value="ECO:0007669"/>
    <property type="project" value="InterPro"/>
</dbReference>
<protein>
    <submittedName>
        <fullName evidence="7">Peptidase M16</fullName>
    </submittedName>
</protein>
<dbReference type="Pfam" id="PF00675">
    <property type="entry name" value="Peptidase_M16"/>
    <property type="match status" value="2"/>
</dbReference>
<feature type="domain" description="Peptidase M16 N-terminal" evidence="5">
    <location>
        <begin position="555"/>
        <end position="674"/>
    </location>
</feature>
<feature type="domain" description="Peptidase M16 N-terminal" evidence="5">
    <location>
        <begin position="81"/>
        <end position="219"/>
    </location>
</feature>
<feature type="region of interest" description="Disordered" evidence="3">
    <location>
        <begin position="523"/>
        <end position="542"/>
    </location>
</feature>
<dbReference type="InterPro" id="IPR011765">
    <property type="entry name" value="Pept_M16_N"/>
</dbReference>
<dbReference type="InterPro" id="IPR050361">
    <property type="entry name" value="MPP/UQCRC_Complex"/>
</dbReference>
<evidence type="ECO:0000313" key="7">
    <source>
        <dbReference type="EMBL" id="PQA89290.1"/>
    </source>
</evidence>
<evidence type="ECO:0000256" key="1">
    <source>
        <dbReference type="ARBA" id="ARBA00007261"/>
    </source>
</evidence>
<proteinExistence type="inferred from homology"/>
<dbReference type="AlphaFoldDB" id="A0A2S7K9U7"/>
<feature type="domain" description="Peptidase M16 C-terminal" evidence="6">
    <location>
        <begin position="238"/>
        <end position="414"/>
    </location>
</feature>
<keyword evidence="4" id="KW-0732">Signal</keyword>
<dbReference type="RefSeq" id="WP_104828927.1">
    <property type="nucleotide sequence ID" value="NZ_PJCH01000003.1"/>
</dbReference>
<gene>
    <name evidence="7" type="ORF">CW354_04550</name>
</gene>
<evidence type="ECO:0000256" key="2">
    <source>
        <dbReference type="ARBA" id="ARBA00023049"/>
    </source>
</evidence>
<dbReference type="Pfam" id="PF05193">
    <property type="entry name" value="Peptidase_M16_C"/>
    <property type="match status" value="2"/>
</dbReference>